<feature type="signal peptide" evidence="1">
    <location>
        <begin position="1"/>
        <end position="18"/>
    </location>
</feature>
<accession>A0A4Q5LU24</accession>
<protein>
    <submittedName>
        <fullName evidence="2">Uncharacterized protein</fullName>
    </submittedName>
</protein>
<name>A0A4Q5LU24_9BACT</name>
<comment type="caution">
    <text evidence="2">The sequence shown here is derived from an EMBL/GenBank/DDBJ whole genome shotgun (WGS) entry which is preliminary data.</text>
</comment>
<dbReference type="OrthoDB" id="9848414at2"/>
<evidence type="ECO:0000313" key="2">
    <source>
        <dbReference type="EMBL" id="RYU93176.1"/>
    </source>
</evidence>
<evidence type="ECO:0000256" key="1">
    <source>
        <dbReference type="SAM" id="SignalP"/>
    </source>
</evidence>
<dbReference type="RefSeq" id="WP_130023676.1">
    <property type="nucleotide sequence ID" value="NZ_SEWF01000053.1"/>
</dbReference>
<sequence length="124" mass="13841">MKFLFAFTLLFCSLIGFSQTPEEKIPSVWIEGITIKKGDSIKLGKGSGKKGIFVFINTTDTKGIPANWANKRLIVTDVLKAPGNDSVRYSIKLKATPTQSFTMTDLYLALQQNEIVGVNKRMFY</sequence>
<keyword evidence="1" id="KW-0732">Signal</keyword>
<keyword evidence="3" id="KW-1185">Reference proteome</keyword>
<reference evidence="2 3" key="1">
    <citation type="submission" date="2019-02" db="EMBL/GenBank/DDBJ databases">
        <title>Bacterial novel species Emticicia sp. 17J42-9 isolated from soil.</title>
        <authorList>
            <person name="Jung H.-Y."/>
        </authorList>
    </citation>
    <scope>NUCLEOTIDE SEQUENCE [LARGE SCALE GENOMIC DNA]</scope>
    <source>
        <strain evidence="2 3">17J42-9</strain>
    </source>
</reference>
<dbReference type="EMBL" id="SEWF01000053">
    <property type="protein sequence ID" value="RYU93176.1"/>
    <property type="molecule type" value="Genomic_DNA"/>
</dbReference>
<feature type="chain" id="PRO_5020254147" evidence="1">
    <location>
        <begin position="19"/>
        <end position="124"/>
    </location>
</feature>
<dbReference type="AlphaFoldDB" id="A0A4Q5LU24"/>
<proteinExistence type="predicted"/>
<gene>
    <name evidence="2" type="ORF">EWM59_23380</name>
</gene>
<evidence type="ECO:0000313" key="3">
    <source>
        <dbReference type="Proteomes" id="UP000293162"/>
    </source>
</evidence>
<dbReference type="Proteomes" id="UP000293162">
    <property type="component" value="Unassembled WGS sequence"/>
</dbReference>
<organism evidence="2 3">
    <name type="scientific">Emticicia agri</name>
    <dbReference type="NCBI Taxonomy" id="2492393"/>
    <lineage>
        <taxon>Bacteria</taxon>
        <taxon>Pseudomonadati</taxon>
        <taxon>Bacteroidota</taxon>
        <taxon>Cytophagia</taxon>
        <taxon>Cytophagales</taxon>
        <taxon>Leadbetterellaceae</taxon>
        <taxon>Emticicia</taxon>
    </lineage>
</organism>